<evidence type="ECO:0000256" key="1">
    <source>
        <dbReference type="ARBA" id="ARBA00008010"/>
    </source>
</evidence>
<dbReference type="GO" id="GO:0000727">
    <property type="term" value="P:double-strand break repair via break-induced replication"/>
    <property type="evidence" value="ECO:0007669"/>
    <property type="project" value="TreeGrafter"/>
</dbReference>
<evidence type="ECO:0000256" key="3">
    <source>
        <dbReference type="ARBA" id="ARBA00022741"/>
    </source>
</evidence>
<dbReference type="InterPro" id="IPR018525">
    <property type="entry name" value="MCM_CS"/>
</dbReference>
<dbReference type="Gene3D" id="3.40.50.300">
    <property type="entry name" value="P-loop containing nucleotide triphosphate hydrolases"/>
    <property type="match status" value="1"/>
</dbReference>
<feature type="domain" description="MCM C-terminal AAA(+) ATPase" evidence="9">
    <location>
        <begin position="136"/>
        <end position="344"/>
    </location>
</feature>
<dbReference type="SUPFAM" id="SSF50249">
    <property type="entry name" value="Nucleic acid-binding proteins"/>
    <property type="match status" value="1"/>
</dbReference>
<name>A0AA38HGW2_9CUCU</name>
<dbReference type="PANTHER" id="PTHR11630">
    <property type="entry name" value="DNA REPLICATION LICENSING FACTOR MCM FAMILY MEMBER"/>
    <property type="match status" value="1"/>
</dbReference>
<evidence type="ECO:0000256" key="5">
    <source>
        <dbReference type="ARBA" id="ARBA00022840"/>
    </source>
</evidence>
<gene>
    <name evidence="10" type="ORF">Zmor_016413</name>
</gene>
<evidence type="ECO:0000256" key="4">
    <source>
        <dbReference type="ARBA" id="ARBA00022806"/>
    </source>
</evidence>
<accession>A0AA38HGW2</accession>
<dbReference type="SMART" id="SM00350">
    <property type="entry name" value="MCM"/>
    <property type="match status" value="1"/>
</dbReference>
<dbReference type="GO" id="GO:0005524">
    <property type="term" value="F:ATP binding"/>
    <property type="evidence" value="ECO:0007669"/>
    <property type="project" value="UniProtKB-UniRule"/>
</dbReference>
<comment type="catalytic activity">
    <reaction evidence="8">
        <text>ATP + H2O = ADP + phosphate + H(+)</text>
        <dbReference type="Rhea" id="RHEA:13065"/>
        <dbReference type="ChEBI" id="CHEBI:15377"/>
        <dbReference type="ChEBI" id="CHEBI:15378"/>
        <dbReference type="ChEBI" id="CHEBI:30616"/>
        <dbReference type="ChEBI" id="CHEBI:43474"/>
        <dbReference type="ChEBI" id="CHEBI:456216"/>
        <dbReference type="EC" id="3.6.4.12"/>
    </reaction>
</comment>
<feature type="non-terminal residue" evidence="10">
    <location>
        <position position="1"/>
    </location>
</feature>
<keyword evidence="11" id="KW-1185">Reference proteome</keyword>
<dbReference type="FunFam" id="3.40.50.300:FF:000217">
    <property type="entry name" value="DNA helicase"/>
    <property type="match status" value="1"/>
</dbReference>
<dbReference type="CDD" id="cd17755">
    <property type="entry name" value="MCM4"/>
    <property type="match status" value="1"/>
</dbReference>
<dbReference type="InterPro" id="IPR041562">
    <property type="entry name" value="MCM_lid"/>
</dbReference>
<dbReference type="GO" id="GO:1902975">
    <property type="term" value="P:mitotic DNA replication initiation"/>
    <property type="evidence" value="ECO:0007669"/>
    <property type="project" value="TreeGrafter"/>
</dbReference>
<evidence type="ECO:0000256" key="2">
    <source>
        <dbReference type="ARBA" id="ARBA00022705"/>
    </source>
</evidence>
<protein>
    <recommendedName>
        <fullName evidence="8">DNA replication licensing factor MCM4</fullName>
        <ecNumber evidence="8">3.6.4.12</ecNumber>
    </recommendedName>
</protein>
<evidence type="ECO:0000256" key="8">
    <source>
        <dbReference type="RuleBase" id="RU368062"/>
    </source>
</evidence>
<keyword evidence="8" id="KW-0378">Hydrolase</keyword>
<keyword evidence="4 8" id="KW-0347">Helicase</keyword>
<dbReference type="EC" id="3.6.4.12" evidence="8"/>
<evidence type="ECO:0000256" key="7">
    <source>
        <dbReference type="RuleBase" id="RU004070"/>
    </source>
</evidence>
<dbReference type="PROSITE" id="PS00847">
    <property type="entry name" value="MCM_1"/>
    <property type="match status" value="1"/>
</dbReference>
<dbReference type="PRINTS" id="PR01657">
    <property type="entry name" value="MCMFAMILY"/>
</dbReference>
<dbReference type="Pfam" id="PF17855">
    <property type="entry name" value="MCM_lid"/>
    <property type="match status" value="1"/>
</dbReference>
<keyword evidence="3 7" id="KW-0547">Nucleotide-binding</keyword>
<dbReference type="GO" id="GO:0017116">
    <property type="term" value="F:single-stranded DNA helicase activity"/>
    <property type="evidence" value="ECO:0007669"/>
    <property type="project" value="TreeGrafter"/>
</dbReference>
<dbReference type="EMBL" id="JALNTZ010004153">
    <property type="protein sequence ID" value="KAJ3615445.1"/>
    <property type="molecule type" value="Genomic_DNA"/>
</dbReference>
<comment type="caution">
    <text evidence="10">The sequence shown here is derived from an EMBL/GenBank/DDBJ whole genome shotgun (WGS) entry which is preliminary data.</text>
</comment>
<dbReference type="GO" id="GO:0016787">
    <property type="term" value="F:hydrolase activity"/>
    <property type="evidence" value="ECO:0007669"/>
    <property type="project" value="UniProtKB-KW"/>
</dbReference>
<dbReference type="GO" id="GO:0006271">
    <property type="term" value="P:DNA strand elongation involved in DNA replication"/>
    <property type="evidence" value="ECO:0007669"/>
    <property type="project" value="TreeGrafter"/>
</dbReference>
<dbReference type="InterPro" id="IPR008047">
    <property type="entry name" value="MCM_4"/>
</dbReference>
<dbReference type="InterPro" id="IPR027417">
    <property type="entry name" value="P-loop_NTPase"/>
</dbReference>
<comment type="subunit">
    <text evidence="8">Component of the MCM2-7 complex.</text>
</comment>
<dbReference type="Gene3D" id="2.40.50.140">
    <property type="entry name" value="Nucleic acid-binding proteins"/>
    <property type="match status" value="1"/>
</dbReference>
<dbReference type="InterPro" id="IPR031327">
    <property type="entry name" value="MCM"/>
</dbReference>
<reference evidence="10" key="1">
    <citation type="journal article" date="2023" name="G3 (Bethesda)">
        <title>Whole genome assemblies of Zophobas morio and Tenebrio molitor.</title>
        <authorList>
            <person name="Kaur S."/>
            <person name="Stinson S.A."/>
            <person name="diCenzo G.C."/>
        </authorList>
    </citation>
    <scope>NUCLEOTIDE SEQUENCE</scope>
    <source>
        <strain evidence="10">QUZm001</strain>
    </source>
</reference>
<dbReference type="InterPro" id="IPR033762">
    <property type="entry name" value="MCM_OB"/>
</dbReference>
<organism evidence="10 11">
    <name type="scientific">Zophobas morio</name>
    <dbReference type="NCBI Taxonomy" id="2755281"/>
    <lineage>
        <taxon>Eukaryota</taxon>
        <taxon>Metazoa</taxon>
        <taxon>Ecdysozoa</taxon>
        <taxon>Arthropoda</taxon>
        <taxon>Hexapoda</taxon>
        <taxon>Insecta</taxon>
        <taxon>Pterygota</taxon>
        <taxon>Neoptera</taxon>
        <taxon>Endopterygota</taxon>
        <taxon>Coleoptera</taxon>
        <taxon>Polyphaga</taxon>
        <taxon>Cucujiformia</taxon>
        <taxon>Tenebrionidae</taxon>
        <taxon>Zophobas</taxon>
    </lineage>
</organism>
<dbReference type="PROSITE" id="PS50051">
    <property type="entry name" value="MCM_2"/>
    <property type="match status" value="1"/>
</dbReference>
<evidence type="ECO:0000259" key="9">
    <source>
        <dbReference type="PROSITE" id="PS50051"/>
    </source>
</evidence>
<keyword evidence="8" id="KW-0539">Nucleus</keyword>
<sequence>CKFLNKQHIKLQEAPETIPAGQTPHAVVLVCLDEFKDAVQPGDRITVTGMFQASSIRPNKNQRIIKAVFKTHMEVFHIKKAEAHRVARERLAGPEEFFHEYIFFWVFLLTIGNTTRSFMAPASLMFTRCLTHVTLYMRVFTNLQPPGIWQHEDIKKGILCQLFGGVNKDLRDRGLGKSRGDINILLCGDPGTSKSQFLTHVNKVTPRGIYTSGKGSSSVGLTAYVSKDPVTKELVLESGALVLSDGGICCIDEFDKMSEGTRSVLHEAMEQQTISIAKAGIICTLNARASVLAAANPIGSSWNPKLPIVDNINLPPTLLSRFDLIYLILDNPDPMNDRQLARHITAMYATGPEALSAEIMPPELLARYISYAREHIHPVITDTAAEALVHAYMELRQFGGSRKTIAATPRQLESLIRISEALARMRFSSEVALGDVAEALRLIKTALCQSVTDPVTGMVDMSIITTGLSESSRQRLNQSVVSLRDYLSHRRIGAPLRLRALLEEYNQQNNVHFI</sequence>
<comment type="similarity">
    <text evidence="1 7">Belongs to the MCM family.</text>
</comment>
<evidence type="ECO:0000256" key="6">
    <source>
        <dbReference type="ARBA" id="ARBA00023125"/>
    </source>
</evidence>
<evidence type="ECO:0000313" key="10">
    <source>
        <dbReference type="EMBL" id="KAJ3615445.1"/>
    </source>
</evidence>
<proteinExistence type="inferred from homology"/>
<evidence type="ECO:0000313" key="11">
    <source>
        <dbReference type="Proteomes" id="UP001168821"/>
    </source>
</evidence>
<dbReference type="PANTHER" id="PTHR11630:SF66">
    <property type="entry name" value="DNA REPLICATION LICENSING FACTOR MCM4"/>
    <property type="match status" value="1"/>
</dbReference>
<keyword evidence="2 8" id="KW-0235">DNA replication</keyword>
<dbReference type="GO" id="GO:0005634">
    <property type="term" value="C:nucleus"/>
    <property type="evidence" value="ECO:0007669"/>
    <property type="project" value="TreeGrafter"/>
</dbReference>
<dbReference type="SUPFAM" id="SSF52540">
    <property type="entry name" value="P-loop containing nucleoside triphosphate hydrolases"/>
    <property type="match status" value="1"/>
</dbReference>
<dbReference type="InterPro" id="IPR001208">
    <property type="entry name" value="MCM_dom"/>
</dbReference>
<dbReference type="Pfam" id="PF17207">
    <property type="entry name" value="MCM_OB"/>
    <property type="match status" value="1"/>
</dbReference>
<dbReference type="PRINTS" id="PR01660">
    <property type="entry name" value="MCMPROTEIN4"/>
</dbReference>
<comment type="function">
    <text evidence="8">Acts as component of the MCM2-7 complex (MCM complex) which is the replicative helicase essential for 'once per cell cycle' DNA replication initiation and elongation in eukaryotic cells. The active ATPase sites in the MCM2-7 ring are formed through the interaction surfaces of two neighboring subunits such that a critical structure of a conserved arginine finger motif is provided in trans relative to the ATP-binding site of the Walker A box of the adjacent subunit. The six ATPase active sites, however, are likely to contribute differentially to the complex helicase activity.</text>
</comment>
<dbReference type="Proteomes" id="UP001168821">
    <property type="component" value="Unassembled WGS sequence"/>
</dbReference>
<keyword evidence="5 7" id="KW-0067">ATP-binding</keyword>
<dbReference type="Pfam" id="PF00493">
    <property type="entry name" value="MCM"/>
    <property type="match status" value="1"/>
</dbReference>
<dbReference type="AlphaFoldDB" id="A0AA38HGW2"/>
<dbReference type="GO" id="GO:0042555">
    <property type="term" value="C:MCM complex"/>
    <property type="evidence" value="ECO:0007669"/>
    <property type="project" value="UniProtKB-UniRule"/>
</dbReference>
<dbReference type="InterPro" id="IPR012340">
    <property type="entry name" value="NA-bd_OB-fold"/>
</dbReference>
<keyword evidence="6 7" id="KW-0238">DNA-binding</keyword>
<dbReference type="GO" id="GO:0003697">
    <property type="term" value="F:single-stranded DNA binding"/>
    <property type="evidence" value="ECO:0007669"/>
    <property type="project" value="TreeGrafter"/>
</dbReference>